<name>A0A2G8JU55_STIJA</name>
<evidence type="ECO:0000313" key="2">
    <source>
        <dbReference type="EMBL" id="PIK39292.1"/>
    </source>
</evidence>
<dbReference type="AlphaFoldDB" id="A0A2G8JU55"/>
<protein>
    <submittedName>
        <fullName evidence="2">Uncharacterized protein</fullName>
    </submittedName>
</protein>
<organism evidence="2 3">
    <name type="scientific">Stichopus japonicus</name>
    <name type="common">Sea cucumber</name>
    <dbReference type="NCBI Taxonomy" id="307972"/>
    <lineage>
        <taxon>Eukaryota</taxon>
        <taxon>Metazoa</taxon>
        <taxon>Echinodermata</taxon>
        <taxon>Eleutherozoa</taxon>
        <taxon>Echinozoa</taxon>
        <taxon>Holothuroidea</taxon>
        <taxon>Aspidochirotacea</taxon>
        <taxon>Aspidochirotida</taxon>
        <taxon>Stichopodidae</taxon>
        <taxon>Apostichopus</taxon>
    </lineage>
</organism>
<proteinExistence type="predicted"/>
<evidence type="ECO:0000256" key="1">
    <source>
        <dbReference type="SAM" id="MobiDB-lite"/>
    </source>
</evidence>
<sequence length="211" mass="24171">MGVINPFDVGKLVTPLKQYQLVQAVAKVQEYQTLVDERSELKKPIHTLEGKQTLFIECLRKKTKSWYETLTPLPWKKVLTPGTNRQTQRSMDSVGPFMEVMDWIESGILVVEEGVMAREEEHRNKEEAVEEGMVTQDEIISIEDERREGESSSEATMIGEGQDDILSIDEECPRDRESSTDNMLNEKEKPFTEMKTSTDPQNLSVQVKVFT</sequence>
<comment type="caution">
    <text evidence="2">The sequence shown here is derived from an EMBL/GenBank/DDBJ whole genome shotgun (WGS) entry which is preliminary data.</text>
</comment>
<evidence type="ECO:0000313" key="3">
    <source>
        <dbReference type="Proteomes" id="UP000230750"/>
    </source>
</evidence>
<dbReference type="Proteomes" id="UP000230750">
    <property type="component" value="Unassembled WGS sequence"/>
</dbReference>
<gene>
    <name evidence="2" type="ORF">BSL78_23864</name>
</gene>
<feature type="compositionally biased region" description="Basic and acidic residues" evidence="1">
    <location>
        <begin position="171"/>
        <end position="192"/>
    </location>
</feature>
<accession>A0A2G8JU55</accession>
<dbReference type="EMBL" id="MRZV01001253">
    <property type="protein sequence ID" value="PIK39292.1"/>
    <property type="molecule type" value="Genomic_DNA"/>
</dbReference>
<reference evidence="2 3" key="1">
    <citation type="journal article" date="2017" name="PLoS Biol.">
        <title>The sea cucumber genome provides insights into morphological evolution and visceral regeneration.</title>
        <authorList>
            <person name="Zhang X."/>
            <person name="Sun L."/>
            <person name="Yuan J."/>
            <person name="Sun Y."/>
            <person name="Gao Y."/>
            <person name="Zhang L."/>
            <person name="Li S."/>
            <person name="Dai H."/>
            <person name="Hamel J.F."/>
            <person name="Liu C."/>
            <person name="Yu Y."/>
            <person name="Liu S."/>
            <person name="Lin W."/>
            <person name="Guo K."/>
            <person name="Jin S."/>
            <person name="Xu P."/>
            <person name="Storey K.B."/>
            <person name="Huan P."/>
            <person name="Zhang T."/>
            <person name="Zhou Y."/>
            <person name="Zhang J."/>
            <person name="Lin C."/>
            <person name="Li X."/>
            <person name="Xing L."/>
            <person name="Huo D."/>
            <person name="Sun M."/>
            <person name="Wang L."/>
            <person name="Mercier A."/>
            <person name="Li F."/>
            <person name="Yang H."/>
            <person name="Xiang J."/>
        </authorList>
    </citation>
    <scope>NUCLEOTIDE SEQUENCE [LARGE SCALE GENOMIC DNA]</scope>
    <source>
        <strain evidence="2">Shaxun</strain>
        <tissue evidence="2">Muscle</tissue>
    </source>
</reference>
<feature type="region of interest" description="Disordered" evidence="1">
    <location>
        <begin position="144"/>
        <end position="200"/>
    </location>
</feature>
<keyword evidence="3" id="KW-1185">Reference proteome</keyword>
<feature type="compositionally biased region" description="Acidic residues" evidence="1">
    <location>
        <begin position="161"/>
        <end position="170"/>
    </location>
</feature>